<dbReference type="AlphaFoldDB" id="A0A5B7K5B5"/>
<sequence length="86" mass="9025">MLASLSSFPQSLIHQLDPPPLRPSIPPSFLPSPAARDPLSLESLAAVDSLRTLAPPCGTPPPPLPPPPPPPGGVQAGWARCPNEWR</sequence>
<feature type="compositionally biased region" description="Pro residues" evidence="1">
    <location>
        <begin position="17"/>
        <end position="30"/>
    </location>
</feature>
<feature type="region of interest" description="Disordered" evidence="1">
    <location>
        <begin position="52"/>
        <end position="86"/>
    </location>
</feature>
<proteinExistence type="predicted"/>
<evidence type="ECO:0000313" key="2">
    <source>
        <dbReference type="EMBL" id="MPD00369.1"/>
    </source>
</evidence>
<reference evidence="2 3" key="1">
    <citation type="submission" date="2019-05" db="EMBL/GenBank/DDBJ databases">
        <title>Another draft genome of Portunus trituberculatus and its Hox gene families provides insights of decapod evolution.</title>
        <authorList>
            <person name="Jeong J.-H."/>
            <person name="Song I."/>
            <person name="Kim S."/>
            <person name="Choi T."/>
            <person name="Kim D."/>
            <person name="Ryu S."/>
            <person name="Kim W."/>
        </authorList>
    </citation>
    <scope>NUCLEOTIDE SEQUENCE [LARGE SCALE GENOMIC DNA]</scope>
    <source>
        <tissue evidence="2">Muscle</tissue>
    </source>
</reference>
<name>A0A5B7K5B5_PORTR</name>
<feature type="compositionally biased region" description="Pro residues" evidence="1">
    <location>
        <begin position="57"/>
        <end position="72"/>
    </location>
</feature>
<gene>
    <name evidence="2" type="ORF">E2C01_095835</name>
</gene>
<dbReference type="Proteomes" id="UP000324222">
    <property type="component" value="Unassembled WGS sequence"/>
</dbReference>
<accession>A0A5B7K5B5</accession>
<evidence type="ECO:0000313" key="3">
    <source>
        <dbReference type="Proteomes" id="UP000324222"/>
    </source>
</evidence>
<keyword evidence="3" id="KW-1185">Reference proteome</keyword>
<evidence type="ECO:0000256" key="1">
    <source>
        <dbReference type="SAM" id="MobiDB-lite"/>
    </source>
</evidence>
<dbReference type="EMBL" id="VSRR010122584">
    <property type="protein sequence ID" value="MPD00369.1"/>
    <property type="molecule type" value="Genomic_DNA"/>
</dbReference>
<feature type="compositionally biased region" description="Polar residues" evidence="1">
    <location>
        <begin position="1"/>
        <end position="13"/>
    </location>
</feature>
<comment type="caution">
    <text evidence="2">The sequence shown here is derived from an EMBL/GenBank/DDBJ whole genome shotgun (WGS) entry which is preliminary data.</text>
</comment>
<protein>
    <submittedName>
        <fullName evidence="2">Uncharacterized protein</fullName>
    </submittedName>
</protein>
<organism evidence="2 3">
    <name type="scientific">Portunus trituberculatus</name>
    <name type="common">Swimming crab</name>
    <name type="synonym">Neptunus trituberculatus</name>
    <dbReference type="NCBI Taxonomy" id="210409"/>
    <lineage>
        <taxon>Eukaryota</taxon>
        <taxon>Metazoa</taxon>
        <taxon>Ecdysozoa</taxon>
        <taxon>Arthropoda</taxon>
        <taxon>Crustacea</taxon>
        <taxon>Multicrustacea</taxon>
        <taxon>Malacostraca</taxon>
        <taxon>Eumalacostraca</taxon>
        <taxon>Eucarida</taxon>
        <taxon>Decapoda</taxon>
        <taxon>Pleocyemata</taxon>
        <taxon>Brachyura</taxon>
        <taxon>Eubrachyura</taxon>
        <taxon>Portunoidea</taxon>
        <taxon>Portunidae</taxon>
        <taxon>Portuninae</taxon>
        <taxon>Portunus</taxon>
    </lineage>
</organism>
<feature type="region of interest" description="Disordered" evidence="1">
    <location>
        <begin position="1"/>
        <end position="36"/>
    </location>
</feature>